<dbReference type="GO" id="GO:0005886">
    <property type="term" value="C:plasma membrane"/>
    <property type="evidence" value="ECO:0007669"/>
    <property type="project" value="UniProtKB-SubCell"/>
</dbReference>
<reference evidence="8" key="1">
    <citation type="submission" date="2016-11" db="EMBL/GenBank/DDBJ databases">
        <authorList>
            <person name="Varghese N."/>
            <person name="Submissions S."/>
        </authorList>
    </citation>
    <scope>NUCLEOTIDE SEQUENCE [LARGE SCALE GENOMIC DNA]</scope>
    <source>
        <strain evidence="8">CGMCC 1.6496</strain>
    </source>
</reference>
<dbReference type="Proteomes" id="UP000184079">
    <property type="component" value="Unassembled WGS sequence"/>
</dbReference>
<dbReference type="Pfam" id="PF01810">
    <property type="entry name" value="LysE"/>
    <property type="match status" value="1"/>
</dbReference>
<feature type="transmembrane region" description="Helical" evidence="6">
    <location>
        <begin position="6"/>
        <end position="25"/>
    </location>
</feature>
<dbReference type="GO" id="GO:0015171">
    <property type="term" value="F:amino acid transmembrane transporter activity"/>
    <property type="evidence" value="ECO:0007669"/>
    <property type="project" value="TreeGrafter"/>
</dbReference>
<evidence type="ECO:0000313" key="7">
    <source>
        <dbReference type="EMBL" id="SHH45533.1"/>
    </source>
</evidence>
<protein>
    <submittedName>
        <fullName evidence="7">Threonine/homoserine/homoserine lactone efflux protein</fullName>
    </submittedName>
</protein>
<sequence length="208" mass="23140">MNFFSYILLGISLSAPVGPINAAQLNKGMNHGFIHAWLVGLGGMIGDLVFMLLIYFGVAQFLTTPLMKTFLWLFGFFILVYTGIESIVSAKKSLHIHRSSRQTSKFKSFRAGFLLAISNPLNIIFWLGIYGAVLAKTSDLYSNFQLIIYSSGIFLGILIWDLVMASVATSFRKFFHAKVQYIITVGAGIMLIGFGVYFGYEAFLLLTK</sequence>
<dbReference type="RefSeq" id="WP_073008462.1">
    <property type="nucleotide sequence ID" value="NZ_FQXD01000007.1"/>
</dbReference>
<feature type="transmembrane region" description="Helical" evidence="6">
    <location>
        <begin position="70"/>
        <end position="90"/>
    </location>
</feature>
<feature type="transmembrane region" description="Helical" evidence="6">
    <location>
        <begin position="146"/>
        <end position="167"/>
    </location>
</feature>
<organism evidence="7 8">
    <name type="scientific">Virgibacillus chiguensis</name>
    <dbReference type="NCBI Taxonomy" id="411959"/>
    <lineage>
        <taxon>Bacteria</taxon>
        <taxon>Bacillati</taxon>
        <taxon>Bacillota</taxon>
        <taxon>Bacilli</taxon>
        <taxon>Bacillales</taxon>
        <taxon>Bacillaceae</taxon>
        <taxon>Virgibacillus</taxon>
    </lineage>
</organism>
<feature type="transmembrane region" description="Helical" evidence="6">
    <location>
        <begin position="179"/>
        <end position="200"/>
    </location>
</feature>
<evidence type="ECO:0000256" key="3">
    <source>
        <dbReference type="ARBA" id="ARBA00022692"/>
    </source>
</evidence>
<dbReference type="AlphaFoldDB" id="A0A1M5T595"/>
<name>A0A1M5T595_9BACI</name>
<dbReference type="EMBL" id="FQXD01000007">
    <property type="protein sequence ID" value="SHH45533.1"/>
    <property type="molecule type" value="Genomic_DNA"/>
</dbReference>
<keyword evidence="8" id="KW-1185">Reference proteome</keyword>
<gene>
    <name evidence="7" type="ORF">SAMN05421807_107109</name>
</gene>
<evidence type="ECO:0000256" key="2">
    <source>
        <dbReference type="ARBA" id="ARBA00022475"/>
    </source>
</evidence>
<dbReference type="PANTHER" id="PTHR30086:SF6">
    <property type="entry name" value="AMINO ACID EFFLUX PROTEIN YCGF-RELATED"/>
    <property type="match status" value="1"/>
</dbReference>
<feature type="transmembrane region" description="Helical" evidence="6">
    <location>
        <begin position="111"/>
        <end position="134"/>
    </location>
</feature>
<keyword evidence="5 6" id="KW-0472">Membrane</keyword>
<evidence type="ECO:0000313" key="8">
    <source>
        <dbReference type="Proteomes" id="UP000184079"/>
    </source>
</evidence>
<evidence type="ECO:0000256" key="5">
    <source>
        <dbReference type="ARBA" id="ARBA00023136"/>
    </source>
</evidence>
<comment type="subcellular location">
    <subcellularLocation>
        <location evidence="1">Cell membrane</location>
        <topology evidence="1">Multi-pass membrane protein</topology>
    </subcellularLocation>
</comment>
<dbReference type="OrthoDB" id="7874789at2"/>
<proteinExistence type="predicted"/>
<keyword evidence="4 6" id="KW-1133">Transmembrane helix</keyword>
<keyword evidence="3 6" id="KW-0812">Transmembrane</keyword>
<keyword evidence="2" id="KW-1003">Cell membrane</keyword>
<evidence type="ECO:0000256" key="4">
    <source>
        <dbReference type="ARBA" id="ARBA00022989"/>
    </source>
</evidence>
<feature type="transmembrane region" description="Helical" evidence="6">
    <location>
        <begin position="37"/>
        <end position="58"/>
    </location>
</feature>
<accession>A0A1M5T595</accession>
<evidence type="ECO:0000256" key="6">
    <source>
        <dbReference type="SAM" id="Phobius"/>
    </source>
</evidence>
<dbReference type="InterPro" id="IPR001123">
    <property type="entry name" value="LeuE-type"/>
</dbReference>
<evidence type="ECO:0000256" key="1">
    <source>
        <dbReference type="ARBA" id="ARBA00004651"/>
    </source>
</evidence>
<dbReference type="PANTHER" id="PTHR30086">
    <property type="entry name" value="ARGININE EXPORTER PROTEIN ARGO"/>
    <property type="match status" value="1"/>
</dbReference>